<accession>A0A9N7UF45</accession>
<feature type="region of interest" description="Disordered" evidence="1">
    <location>
        <begin position="1"/>
        <end position="75"/>
    </location>
</feature>
<feature type="compositionally biased region" description="Gly residues" evidence="1">
    <location>
        <begin position="450"/>
        <end position="460"/>
    </location>
</feature>
<dbReference type="Proteomes" id="UP001153269">
    <property type="component" value="Unassembled WGS sequence"/>
</dbReference>
<evidence type="ECO:0000313" key="3">
    <source>
        <dbReference type="Proteomes" id="UP001153269"/>
    </source>
</evidence>
<name>A0A9N7UF45_PLEPL</name>
<evidence type="ECO:0000313" key="2">
    <source>
        <dbReference type="EMBL" id="CAB1429801.1"/>
    </source>
</evidence>
<organism evidence="2 3">
    <name type="scientific">Pleuronectes platessa</name>
    <name type="common">European plaice</name>
    <dbReference type="NCBI Taxonomy" id="8262"/>
    <lineage>
        <taxon>Eukaryota</taxon>
        <taxon>Metazoa</taxon>
        <taxon>Chordata</taxon>
        <taxon>Craniata</taxon>
        <taxon>Vertebrata</taxon>
        <taxon>Euteleostomi</taxon>
        <taxon>Actinopterygii</taxon>
        <taxon>Neopterygii</taxon>
        <taxon>Teleostei</taxon>
        <taxon>Neoteleostei</taxon>
        <taxon>Acanthomorphata</taxon>
        <taxon>Carangaria</taxon>
        <taxon>Pleuronectiformes</taxon>
        <taxon>Pleuronectoidei</taxon>
        <taxon>Pleuronectidae</taxon>
        <taxon>Pleuronectes</taxon>
    </lineage>
</organism>
<dbReference type="AlphaFoldDB" id="A0A9N7UF45"/>
<keyword evidence="3" id="KW-1185">Reference proteome</keyword>
<dbReference type="EMBL" id="CADEAL010001172">
    <property type="protein sequence ID" value="CAB1429801.1"/>
    <property type="molecule type" value="Genomic_DNA"/>
</dbReference>
<evidence type="ECO:0000256" key="1">
    <source>
        <dbReference type="SAM" id="MobiDB-lite"/>
    </source>
</evidence>
<proteinExistence type="predicted"/>
<feature type="compositionally biased region" description="Basic and acidic residues" evidence="1">
    <location>
        <begin position="1"/>
        <end position="21"/>
    </location>
</feature>
<feature type="compositionally biased region" description="Basic and acidic residues" evidence="1">
    <location>
        <begin position="424"/>
        <end position="449"/>
    </location>
</feature>
<comment type="caution">
    <text evidence="2">The sequence shown here is derived from an EMBL/GenBank/DDBJ whole genome shotgun (WGS) entry which is preliminary data.</text>
</comment>
<feature type="region of interest" description="Disordered" evidence="1">
    <location>
        <begin position="423"/>
        <end position="465"/>
    </location>
</feature>
<protein>
    <submittedName>
        <fullName evidence="2">Uncharacterized protein</fullName>
    </submittedName>
</protein>
<sequence length="485" mass="53574">MELTQRRREKKGDGGREREDMWDLFTVGRGTDRKKINLRQEQPVNEGGVAERQRAMESPGEQGSSRAQAGSLDKSAQRAAWHAAIRAQCTEGRMERRIVTSLGLKRGDVRGRLQREWLFEGIAESVCRAVPLWDSPLPAPLALHLWFLPEKRERSQRVKQQAKASSTENSMRLHIRVSKSADLRYCGTCGTLLLLDIVGVLTGKQTGPWTLVPGVVRSKTPCQFNNPLPLVCRGRGFGGRAACLLLIYCRIHHLGTLNDPTGQFQLICIDTVSSPDPVSKRDWTVVVSRPRLNSNKGSAIIRLLWVWTCLIQPVWSHPVSTGVETGILEEAPDPLHAGVIHRCLSSRDLCRPEPDLTTVSLVEIQIWKAKPVCHWQLTALTKHGPGLALLQMGVLPLGEGADTCLQSDGEVTLQGVEALGWMEGGRDEGREGGRDGWMEGGRNGRRDGWMDGGIDGGMDGGTESSDLWRQTLGQKRKQAECGDIC</sequence>
<reference evidence="2" key="1">
    <citation type="submission" date="2020-03" db="EMBL/GenBank/DDBJ databases">
        <authorList>
            <person name="Weist P."/>
        </authorList>
    </citation>
    <scope>NUCLEOTIDE SEQUENCE</scope>
</reference>
<gene>
    <name evidence="2" type="ORF">PLEPLA_LOCUS17781</name>
</gene>